<protein>
    <recommendedName>
        <fullName evidence="7">Transmembrane protein 135 N-terminal domain-containing protein</fullName>
    </recommendedName>
</protein>
<evidence type="ECO:0000256" key="2">
    <source>
        <dbReference type="ARBA" id="ARBA00008924"/>
    </source>
</evidence>
<evidence type="ECO:0000313" key="9">
    <source>
        <dbReference type="Proteomes" id="UP000298416"/>
    </source>
</evidence>
<comment type="subcellular location">
    <subcellularLocation>
        <location evidence="1">Endomembrane system</location>
        <topology evidence="1">Multi-pass membrane protein</topology>
    </subcellularLocation>
</comment>
<comment type="caution">
    <text evidence="8">The sequence shown here is derived from an EMBL/GenBank/DDBJ whole genome shotgun (WGS) entry which is preliminary data.</text>
</comment>
<dbReference type="EMBL" id="PNBA02000002">
    <property type="protein sequence ID" value="KAG6434807.1"/>
    <property type="molecule type" value="Genomic_DNA"/>
</dbReference>
<keyword evidence="3 6" id="KW-0812">Transmembrane</keyword>
<organism evidence="8">
    <name type="scientific">Salvia splendens</name>
    <name type="common">Scarlet sage</name>
    <dbReference type="NCBI Taxonomy" id="180675"/>
    <lineage>
        <taxon>Eukaryota</taxon>
        <taxon>Viridiplantae</taxon>
        <taxon>Streptophyta</taxon>
        <taxon>Embryophyta</taxon>
        <taxon>Tracheophyta</taxon>
        <taxon>Spermatophyta</taxon>
        <taxon>Magnoliopsida</taxon>
        <taxon>eudicotyledons</taxon>
        <taxon>Gunneridae</taxon>
        <taxon>Pentapetalae</taxon>
        <taxon>asterids</taxon>
        <taxon>lamiids</taxon>
        <taxon>Lamiales</taxon>
        <taxon>Lamiaceae</taxon>
        <taxon>Nepetoideae</taxon>
        <taxon>Mentheae</taxon>
        <taxon>Salviinae</taxon>
        <taxon>Salvia</taxon>
        <taxon>Salvia subgen. Calosphace</taxon>
        <taxon>core Calosphace</taxon>
    </lineage>
</organism>
<accession>A0A8X9A9L6</accession>
<reference evidence="8" key="2">
    <citation type="submission" date="2020-08" db="EMBL/GenBank/DDBJ databases">
        <title>Plant Genome Project.</title>
        <authorList>
            <person name="Zhang R.-G."/>
        </authorList>
    </citation>
    <scope>NUCLEOTIDE SEQUENCE</scope>
    <source>
        <strain evidence="8">Huo1</strain>
        <tissue evidence="8">Leaf</tissue>
    </source>
</reference>
<name>A0A8X9A9L6_SALSN</name>
<evidence type="ECO:0000256" key="6">
    <source>
        <dbReference type="SAM" id="Phobius"/>
    </source>
</evidence>
<proteinExistence type="inferred from homology"/>
<evidence type="ECO:0000259" key="7">
    <source>
        <dbReference type="Pfam" id="PF15982"/>
    </source>
</evidence>
<dbReference type="PANTHER" id="PTHR12459:SF15">
    <property type="entry name" value="TRANSMEMBRANE PROTEIN 135"/>
    <property type="match status" value="1"/>
</dbReference>
<evidence type="ECO:0000256" key="3">
    <source>
        <dbReference type="ARBA" id="ARBA00022692"/>
    </source>
</evidence>
<dbReference type="Pfam" id="PF15982">
    <property type="entry name" value="TMEM135_C_rich"/>
    <property type="match status" value="1"/>
</dbReference>
<dbReference type="PANTHER" id="PTHR12459">
    <property type="entry name" value="TRANSMEMBRANE PROTEIN 135-RELATED"/>
    <property type="match status" value="1"/>
</dbReference>
<dbReference type="InterPro" id="IPR026749">
    <property type="entry name" value="Tmem135"/>
</dbReference>
<evidence type="ECO:0000256" key="1">
    <source>
        <dbReference type="ARBA" id="ARBA00004127"/>
    </source>
</evidence>
<sequence>MVESGDGGGEYGSADAAADCTCGSSDCAECCRRRSSSSSLPSSSSSCSLLSFDSYPVQDYDKPWRVYTASVKGFAIGAGLKGGLAIFALLTRLRRRQMLPSSRKVEMTTASADLIIALKETLRYGLFLGTFAGTFVSVDEIVAALGGHRRHGFISFIIFPSEYILVTSLDGKVEGFAGRCNSRAIDAAYWVEHSTYKLSNLHSNACHCFGFTVWDKKQEIWSHMSAYILKQDSLPQSYKSFLNKHGAKAPVILNGVRDIACGLPFTNLDAIEKYYKSNGVDVKLDPQMKIPCSIVHGNQACGSHFFSFLLQAYKRAVPVYLPVYLIPALIVHRQGLLKRPHNILWKGILGTARSSLFLSMYCSSAWIWTCFLFRIFKRCNIPMVAMGTFPTGLALAIEKKSRRIEISLYCLARAIESFFTCMADAGYLPHSKRFKRADVLVFSISTAIIMHCYAMERDVFRSKYLNVLDWVFGVPLPRYDTTPRKKK</sequence>
<dbReference type="AlphaFoldDB" id="A0A8X9A9L6"/>
<evidence type="ECO:0000256" key="5">
    <source>
        <dbReference type="ARBA" id="ARBA00023136"/>
    </source>
</evidence>
<dbReference type="Proteomes" id="UP000298416">
    <property type="component" value="Unassembled WGS sequence"/>
</dbReference>
<evidence type="ECO:0000256" key="4">
    <source>
        <dbReference type="ARBA" id="ARBA00022989"/>
    </source>
</evidence>
<dbReference type="InterPro" id="IPR031926">
    <property type="entry name" value="TMEM135_N"/>
</dbReference>
<keyword evidence="4 6" id="KW-1133">Transmembrane helix</keyword>
<gene>
    <name evidence="8" type="ORF">SASPL_106450</name>
</gene>
<reference evidence="8" key="1">
    <citation type="submission" date="2018-01" db="EMBL/GenBank/DDBJ databases">
        <authorList>
            <person name="Mao J.F."/>
        </authorList>
    </citation>
    <scope>NUCLEOTIDE SEQUENCE</scope>
    <source>
        <strain evidence="8">Huo1</strain>
        <tissue evidence="8">Leaf</tissue>
    </source>
</reference>
<evidence type="ECO:0000313" key="8">
    <source>
        <dbReference type="EMBL" id="KAG6434807.1"/>
    </source>
</evidence>
<feature type="transmembrane region" description="Helical" evidence="6">
    <location>
        <begin position="73"/>
        <end position="93"/>
    </location>
</feature>
<keyword evidence="5 6" id="KW-0472">Membrane</keyword>
<feature type="transmembrane region" description="Helical" evidence="6">
    <location>
        <begin position="356"/>
        <end position="376"/>
    </location>
</feature>
<comment type="similarity">
    <text evidence="2">Belongs to the TMEM135 family.</text>
</comment>
<feature type="domain" description="Transmembrane protein 135 N-terminal" evidence="7">
    <location>
        <begin position="301"/>
        <end position="420"/>
    </location>
</feature>
<keyword evidence="9" id="KW-1185">Reference proteome</keyword>
<dbReference type="GO" id="GO:0012505">
    <property type="term" value="C:endomembrane system"/>
    <property type="evidence" value="ECO:0007669"/>
    <property type="project" value="UniProtKB-SubCell"/>
</dbReference>